<sequence>MFSPLEVLYIVLAFCALWFTAGIFWIIWQIATVIRTVNMAVGQVQETMSKMEEAITGIRSKFDNTSASLGAVVHTATKAVEYIMEKKLNKAAKRATAKKSTSRKKKMDS</sequence>
<name>A0A2M7XBC3_9BACT</name>
<protein>
    <recommendedName>
        <fullName evidence="4">DUF948 domain-containing protein</fullName>
    </recommendedName>
</protein>
<evidence type="ECO:0008006" key="4">
    <source>
        <dbReference type="Google" id="ProtNLM"/>
    </source>
</evidence>
<evidence type="ECO:0000256" key="1">
    <source>
        <dbReference type="SAM" id="Phobius"/>
    </source>
</evidence>
<feature type="transmembrane region" description="Helical" evidence="1">
    <location>
        <begin position="7"/>
        <end position="28"/>
    </location>
</feature>
<accession>A0A2M7XBC3</accession>
<dbReference type="EMBL" id="PFWU01000049">
    <property type="protein sequence ID" value="PJA45152.1"/>
    <property type="molecule type" value="Genomic_DNA"/>
</dbReference>
<keyword evidence="1" id="KW-1133">Transmembrane helix</keyword>
<dbReference type="Proteomes" id="UP000229385">
    <property type="component" value="Unassembled WGS sequence"/>
</dbReference>
<proteinExistence type="predicted"/>
<evidence type="ECO:0000313" key="3">
    <source>
        <dbReference type="Proteomes" id="UP000229385"/>
    </source>
</evidence>
<comment type="caution">
    <text evidence="2">The sequence shown here is derived from an EMBL/GenBank/DDBJ whole genome shotgun (WGS) entry which is preliminary data.</text>
</comment>
<keyword evidence="1" id="KW-0812">Transmembrane</keyword>
<organism evidence="2 3">
    <name type="scientific">Candidatus Uhrbacteria bacterium CG_4_9_14_3_um_filter_50_9</name>
    <dbReference type="NCBI Taxonomy" id="1975035"/>
    <lineage>
        <taxon>Bacteria</taxon>
        <taxon>Candidatus Uhriibacteriota</taxon>
    </lineage>
</organism>
<dbReference type="AlphaFoldDB" id="A0A2M7XBC3"/>
<evidence type="ECO:0000313" key="2">
    <source>
        <dbReference type="EMBL" id="PJA45152.1"/>
    </source>
</evidence>
<gene>
    <name evidence="2" type="ORF">CO174_04950</name>
</gene>
<keyword evidence="1" id="KW-0472">Membrane</keyword>
<reference evidence="3" key="1">
    <citation type="submission" date="2017-09" db="EMBL/GenBank/DDBJ databases">
        <title>Depth-based differentiation of microbial function through sediment-hosted aquifers and enrichment of novel symbionts in the deep terrestrial subsurface.</title>
        <authorList>
            <person name="Probst A.J."/>
            <person name="Ladd B."/>
            <person name="Jarett J.K."/>
            <person name="Geller-Mcgrath D.E."/>
            <person name="Sieber C.M.K."/>
            <person name="Emerson J.B."/>
            <person name="Anantharaman K."/>
            <person name="Thomas B.C."/>
            <person name="Malmstrom R."/>
            <person name="Stieglmeier M."/>
            <person name="Klingl A."/>
            <person name="Woyke T."/>
            <person name="Ryan C.M."/>
            <person name="Banfield J.F."/>
        </authorList>
    </citation>
    <scope>NUCLEOTIDE SEQUENCE [LARGE SCALE GENOMIC DNA]</scope>
</reference>